<feature type="coiled-coil region" evidence="1">
    <location>
        <begin position="556"/>
        <end position="583"/>
    </location>
</feature>
<gene>
    <name evidence="3" type="ORF">OSTQU699_LOCUS7883</name>
</gene>
<feature type="compositionally biased region" description="Polar residues" evidence="2">
    <location>
        <begin position="56"/>
        <end position="71"/>
    </location>
</feature>
<evidence type="ECO:0000256" key="2">
    <source>
        <dbReference type="SAM" id="MobiDB-lite"/>
    </source>
</evidence>
<accession>A0A8S1J519</accession>
<evidence type="ECO:0008006" key="5">
    <source>
        <dbReference type="Google" id="ProtNLM"/>
    </source>
</evidence>
<evidence type="ECO:0000313" key="3">
    <source>
        <dbReference type="EMBL" id="CAD7702526.1"/>
    </source>
</evidence>
<organism evidence="3 4">
    <name type="scientific">Ostreobium quekettii</name>
    <dbReference type="NCBI Taxonomy" id="121088"/>
    <lineage>
        <taxon>Eukaryota</taxon>
        <taxon>Viridiplantae</taxon>
        <taxon>Chlorophyta</taxon>
        <taxon>core chlorophytes</taxon>
        <taxon>Ulvophyceae</taxon>
        <taxon>TCBD clade</taxon>
        <taxon>Bryopsidales</taxon>
        <taxon>Ostreobineae</taxon>
        <taxon>Ostreobiaceae</taxon>
        <taxon>Ostreobium</taxon>
    </lineage>
</organism>
<keyword evidence="1" id="KW-0175">Coiled coil</keyword>
<evidence type="ECO:0000313" key="4">
    <source>
        <dbReference type="Proteomes" id="UP000708148"/>
    </source>
</evidence>
<dbReference type="Gene3D" id="1.25.40.430">
    <property type="match status" value="1"/>
</dbReference>
<dbReference type="Proteomes" id="UP000708148">
    <property type="component" value="Unassembled WGS sequence"/>
</dbReference>
<feature type="region of interest" description="Disordered" evidence="2">
    <location>
        <begin position="190"/>
        <end position="209"/>
    </location>
</feature>
<sequence length="810" mass="87063">MASPSKDGSLPPSPQPARTPRRSSRRTSRRKTAASAEPLTDLDVTPPRRPRRGTPSTCKTAPGSASRSLFSPTRILDLLPIGARTRSRTSALKSVSEVVDALEGAEQMERRSADATDSAGGSGNQSRVSIAPTEGIEVPCAGLQDSPDAWHDCTEEMEQQAGEHEQAEGTEDLSHFAGEELSMKGLAEVDSPDVGDVTEEDVPRLSDVPGFEGPMAKAAGMDGNQTVTCRNLSDLDGQLHAIDETAELVTKGSPGDKDRLCAESRWGFAPGEQDTMLLGPANKWGFLPGAEDTMLIRGPQTGPDQTPVLQPTEKTGEHGGNDQEDSRVGDKPHTTPMASAPSIAAVDLNAKAPCPDDACDCQDAPSPDNSPAGREPGLAECENHACDSINVEDLNIDASHATDAGGCQEVPAPDNPPTGRGPTLAEDEKHSADSTMVHNTNVEAPCATDAAGCLDVPSPDSPITGREPSLAEHEKDSADSVVVEDMNVEGPCATDAGGCLDVPSPDDPLTGREPSLAENEKRSADSVKVETCKAMPDGAQHEFQTMQPFSGGLKRRPEVQTTLLELQQRLEAMQNRANANYARFCESRKYQRMALVTPAEKEKRRQWDGCLDQYVHARRHASEHPQRLELKDRIFQDPTNPKAWMDFIAHEEALEGAQERSGEDCENTVYRGPTITSLYTRAVVVVPREGHFEDVAFFKLWLGLARRHWLAGDIESAGATFCSMEMLRIGQKNARLYVEWATMVYSSGTGKAPVAEGIVERGLAAGATPRGELESLQAKLRAHTVPEYTPYRSTPHRLGAGCRGASVIRG</sequence>
<protein>
    <recommendedName>
        <fullName evidence="5">BUB1 N-terminal domain-containing protein</fullName>
    </recommendedName>
</protein>
<feature type="compositionally biased region" description="Low complexity" evidence="2">
    <location>
        <begin position="350"/>
        <end position="367"/>
    </location>
</feature>
<name>A0A8S1J519_9CHLO</name>
<feature type="region of interest" description="Disordered" evidence="2">
    <location>
        <begin position="494"/>
        <end position="523"/>
    </location>
</feature>
<dbReference type="AlphaFoldDB" id="A0A8S1J519"/>
<feature type="region of interest" description="Disordered" evidence="2">
    <location>
        <begin position="289"/>
        <end position="379"/>
    </location>
</feature>
<feature type="compositionally biased region" description="Basic residues" evidence="2">
    <location>
        <begin position="19"/>
        <end position="32"/>
    </location>
</feature>
<proteinExistence type="predicted"/>
<feature type="region of interest" description="Disordered" evidence="2">
    <location>
        <begin position="105"/>
        <end position="128"/>
    </location>
</feature>
<dbReference type="EMBL" id="CAJHUC010001860">
    <property type="protein sequence ID" value="CAD7702526.1"/>
    <property type="molecule type" value="Genomic_DNA"/>
</dbReference>
<feature type="compositionally biased region" description="Polar residues" evidence="2">
    <location>
        <begin position="302"/>
        <end position="313"/>
    </location>
</feature>
<evidence type="ECO:0000256" key="1">
    <source>
        <dbReference type="SAM" id="Coils"/>
    </source>
</evidence>
<reference evidence="3" key="1">
    <citation type="submission" date="2020-12" db="EMBL/GenBank/DDBJ databases">
        <authorList>
            <person name="Iha C."/>
        </authorList>
    </citation>
    <scope>NUCLEOTIDE SEQUENCE</scope>
</reference>
<feature type="compositionally biased region" description="Acidic residues" evidence="2">
    <location>
        <begin position="190"/>
        <end position="200"/>
    </location>
</feature>
<comment type="caution">
    <text evidence="3">The sequence shown here is derived from an EMBL/GenBank/DDBJ whole genome shotgun (WGS) entry which is preliminary data.</text>
</comment>
<feature type="region of interest" description="Disordered" evidence="2">
    <location>
        <begin position="397"/>
        <end position="433"/>
    </location>
</feature>
<feature type="compositionally biased region" description="Basic and acidic residues" evidence="2">
    <location>
        <begin position="314"/>
        <end position="333"/>
    </location>
</feature>
<feature type="region of interest" description="Disordered" evidence="2">
    <location>
        <begin position="1"/>
        <end position="71"/>
    </location>
</feature>
<keyword evidence="4" id="KW-1185">Reference proteome</keyword>